<accession>A0A4Q8LFB2</accession>
<evidence type="ECO:0000256" key="2">
    <source>
        <dbReference type="SAM" id="SignalP"/>
    </source>
</evidence>
<sequence>MRSHILAVAVIAGLGLASSPYAHAQSSKKAKPAAATSSTATEIEALKAQLAAMQSQIQQLQTQVAQQEAQSDAQSEVNVVQAQAIEASAATTTKVDSLSKLVNDNKIGGRIFFDLTSVDQKSNGLKTNSTGTGFDVKRFYLSFDHKFNDIWSANITTDAQYFSVTPGPGSANGDGKRADSVEVFIKKAYVQGKFDDAFTVRVGAADMPWVPFVEKYYGYRYVENTLIDRLSYGTSADWGVHAFGDLGAGFNYAASVVSGGGYRNPGRSKGMDWEGRLGFAPTPETIIAIGGYTGERAKETQNFDPPQTAKRFDAMAAYAGSKFRAGVEYFQAKNWAVTNTVDDKADGYSGWANVALTDGGINLFARYDKAKLSKDVDPNLEETYYNLGVEFPVTKGFKLATVYKNTHRDNDRNIDTKTSEFGVWGDVSF</sequence>
<dbReference type="Proteomes" id="UP000292627">
    <property type="component" value="Unassembled WGS sequence"/>
</dbReference>
<evidence type="ECO:0000256" key="1">
    <source>
        <dbReference type="SAM" id="Coils"/>
    </source>
</evidence>
<evidence type="ECO:0000313" key="3">
    <source>
        <dbReference type="EMBL" id="TAA28087.1"/>
    </source>
</evidence>
<organism evidence="3 4">
    <name type="scientific">Pseudoxanthomonas winnipegensis</name>
    <dbReference type="NCBI Taxonomy" id="2480810"/>
    <lineage>
        <taxon>Bacteria</taxon>
        <taxon>Pseudomonadati</taxon>
        <taxon>Pseudomonadota</taxon>
        <taxon>Gammaproteobacteria</taxon>
        <taxon>Lysobacterales</taxon>
        <taxon>Lysobacteraceae</taxon>
        <taxon>Pseudoxanthomonas</taxon>
    </lineage>
</organism>
<comment type="caution">
    <text evidence="3">The sequence shown here is derived from an EMBL/GenBank/DDBJ whole genome shotgun (WGS) entry which is preliminary data.</text>
</comment>
<dbReference type="EMBL" id="SHMC01000001">
    <property type="protein sequence ID" value="TAA28087.1"/>
    <property type="molecule type" value="Genomic_DNA"/>
</dbReference>
<keyword evidence="2" id="KW-0732">Signal</keyword>
<evidence type="ECO:0000313" key="4">
    <source>
        <dbReference type="Proteomes" id="UP000292627"/>
    </source>
</evidence>
<name>A0A4Q8LFB2_9GAMM</name>
<dbReference type="InterPro" id="IPR023614">
    <property type="entry name" value="Porin_dom_sf"/>
</dbReference>
<dbReference type="InterPro" id="IPR010870">
    <property type="entry name" value="Porin_O/P"/>
</dbReference>
<keyword evidence="1" id="KW-0175">Coiled coil</keyword>
<proteinExistence type="predicted"/>
<feature type="signal peptide" evidence="2">
    <location>
        <begin position="1"/>
        <end position="24"/>
    </location>
</feature>
<dbReference type="Gene3D" id="2.40.160.10">
    <property type="entry name" value="Porin"/>
    <property type="match status" value="1"/>
</dbReference>
<protein>
    <submittedName>
        <fullName evidence="3">Carbohydrate porin</fullName>
    </submittedName>
</protein>
<dbReference type="SUPFAM" id="SSF56935">
    <property type="entry name" value="Porins"/>
    <property type="match status" value="1"/>
</dbReference>
<reference evidence="3 4" key="1">
    <citation type="submission" date="2019-02" db="EMBL/GenBank/DDBJ databases">
        <title>WGS of Pseudoxanthomonas species novum from clinical isolates.</title>
        <authorList>
            <person name="Bernier A.-M."/>
            <person name="Bernard K."/>
            <person name="Vachon A."/>
        </authorList>
    </citation>
    <scope>NUCLEOTIDE SEQUENCE [LARGE SCALE GENOMIC DNA]</scope>
    <source>
        <strain evidence="3 4">NML171200</strain>
    </source>
</reference>
<dbReference type="RefSeq" id="WP_130549669.1">
    <property type="nucleotide sequence ID" value="NZ_SHMC01000001.1"/>
</dbReference>
<dbReference type="AlphaFoldDB" id="A0A4Q8LFB2"/>
<feature type="coiled-coil region" evidence="1">
    <location>
        <begin position="43"/>
        <end position="77"/>
    </location>
</feature>
<dbReference type="Pfam" id="PF07396">
    <property type="entry name" value="Porin_O_P"/>
    <property type="match status" value="1"/>
</dbReference>
<feature type="chain" id="PRO_5020804041" evidence="2">
    <location>
        <begin position="25"/>
        <end position="429"/>
    </location>
</feature>
<gene>
    <name evidence="3" type="ORF">EA660_00320</name>
</gene>
<dbReference type="OrthoDB" id="5993054at2"/>